<reference evidence="2" key="1">
    <citation type="journal article" date="2014" name="Int. J. Syst. Evol. Microbiol.">
        <title>Complete genome of a new Firmicutes species belonging to the dominant human colonic microbiota ('Ruminococcus bicirculans') reveals two chromosomes and a selective capacity to utilize plant glucans.</title>
        <authorList>
            <consortium name="NISC Comparative Sequencing Program"/>
            <person name="Wegmann U."/>
            <person name="Louis P."/>
            <person name="Goesmann A."/>
            <person name="Henrissat B."/>
            <person name="Duncan S.H."/>
            <person name="Flint H.J."/>
        </authorList>
    </citation>
    <scope>NUCLEOTIDE SEQUENCE</scope>
    <source>
        <strain evidence="2">NBRC 103855</strain>
    </source>
</reference>
<dbReference type="InterPro" id="IPR050312">
    <property type="entry name" value="IolE/XylAMocC-like"/>
</dbReference>
<gene>
    <name evidence="2" type="ORF">GCM10007913_25500</name>
</gene>
<sequence>MSALLHCFSTLGCPDLSVRQAAELARNHGIGAIEVRVISGSLEVPQALENEFGSPEGLADWLGEAPVHIAALGTSARLFDETGLDELEAFLPWAEAARVPYLRVFDGGETLSDADYGAARERLAKWQAERQRRGLVTDVMIETHDALAHPGQLAEFVKRLPSASILWDAHHTWAKGGADPVVTWREIAPHVAHVHVKDSALRGDGRHYVLPGQGEFPMSQLLPLLRAAGPIPISLEWERHWHNELPPLDEALRAAGPWW</sequence>
<evidence type="ECO:0000313" key="2">
    <source>
        <dbReference type="EMBL" id="GLQ10618.1"/>
    </source>
</evidence>
<evidence type="ECO:0000313" key="3">
    <source>
        <dbReference type="Proteomes" id="UP001161406"/>
    </source>
</evidence>
<dbReference type="Gene3D" id="3.20.20.150">
    <property type="entry name" value="Divalent-metal-dependent TIM barrel enzymes"/>
    <property type="match status" value="1"/>
</dbReference>
<dbReference type="Pfam" id="PF01261">
    <property type="entry name" value="AP_endonuc_2"/>
    <property type="match status" value="1"/>
</dbReference>
<keyword evidence="3" id="KW-1185">Reference proteome</keyword>
<dbReference type="GO" id="GO:0016853">
    <property type="term" value="F:isomerase activity"/>
    <property type="evidence" value="ECO:0007669"/>
    <property type="project" value="UniProtKB-KW"/>
</dbReference>
<protein>
    <submittedName>
        <fullName evidence="2">Sugar phosphate isomerase</fullName>
    </submittedName>
</protein>
<evidence type="ECO:0000259" key="1">
    <source>
        <dbReference type="Pfam" id="PF01261"/>
    </source>
</evidence>
<dbReference type="Proteomes" id="UP001161406">
    <property type="component" value="Unassembled WGS sequence"/>
</dbReference>
<comment type="caution">
    <text evidence="2">The sequence shown here is derived from an EMBL/GenBank/DDBJ whole genome shotgun (WGS) entry which is preliminary data.</text>
</comment>
<dbReference type="PANTHER" id="PTHR12110">
    <property type="entry name" value="HYDROXYPYRUVATE ISOMERASE"/>
    <property type="match status" value="1"/>
</dbReference>
<proteinExistence type="predicted"/>
<dbReference type="EMBL" id="BSNG01000001">
    <property type="protein sequence ID" value="GLQ10618.1"/>
    <property type="molecule type" value="Genomic_DNA"/>
</dbReference>
<organism evidence="2 3">
    <name type="scientific">Devosia yakushimensis</name>
    <dbReference type="NCBI Taxonomy" id="470028"/>
    <lineage>
        <taxon>Bacteria</taxon>
        <taxon>Pseudomonadati</taxon>
        <taxon>Pseudomonadota</taxon>
        <taxon>Alphaproteobacteria</taxon>
        <taxon>Hyphomicrobiales</taxon>
        <taxon>Devosiaceae</taxon>
        <taxon>Devosia</taxon>
    </lineage>
</organism>
<reference evidence="2" key="2">
    <citation type="submission" date="2023-01" db="EMBL/GenBank/DDBJ databases">
        <title>Draft genome sequence of Devosia yakushimensis strain NBRC 103855.</title>
        <authorList>
            <person name="Sun Q."/>
            <person name="Mori K."/>
        </authorList>
    </citation>
    <scope>NUCLEOTIDE SEQUENCE</scope>
    <source>
        <strain evidence="2">NBRC 103855</strain>
    </source>
</reference>
<dbReference type="PANTHER" id="PTHR12110:SF53">
    <property type="entry name" value="BLR5974 PROTEIN"/>
    <property type="match status" value="1"/>
</dbReference>
<keyword evidence="2" id="KW-0413">Isomerase</keyword>
<dbReference type="SUPFAM" id="SSF51658">
    <property type="entry name" value="Xylose isomerase-like"/>
    <property type="match status" value="1"/>
</dbReference>
<dbReference type="InterPro" id="IPR036237">
    <property type="entry name" value="Xyl_isomerase-like_sf"/>
</dbReference>
<accession>A0ABQ5UG40</accession>
<dbReference type="RefSeq" id="WP_284391353.1">
    <property type="nucleotide sequence ID" value="NZ_BSNG01000001.1"/>
</dbReference>
<name>A0ABQ5UG40_9HYPH</name>
<dbReference type="InterPro" id="IPR013022">
    <property type="entry name" value="Xyl_isomerase-like_TIM-brl"/>
</dbReference>
<feature type="domain" description="Xylose isomerase-like TIM barrel" evidence="1">
    <location>
        <begin position="24"/>
        <end position="252"/>
    </location>
</feature>